<dbReference type="VEuPathDB" id="FungiDB:SI65_06575"/>
<evidence type="ECO:0000259" key="5">
    <source>
        <dbReference type="Pfam" id="PF16363"/>
    </source>
</evidence>
<dbReference type="AlphaFoldDB" id="A0A1E3BA22"/>
<organism evidence="6 7">
    <name type="scientific">Aspergillus cristatus</name>
    <name type="common">Chinese Fuzhuan brick tea-fermentation fungus</name>
    <name type="synonym">Eurotium cristatum</name>
    <dbReference type="NCBI Taxonomy" id="573508"/>
    <lineage>
        <taxon>Eukaryota</taxon>
        <taxon>Fungi</taxon>
        <taxon>Dikarya</taxon>
        <taxon>Ascomycota</taxon>
        <taxon>Pezizomycotina</taxon>
        <taxon>Eurotiomycetes</taxon>
        <taxon>Eurotiomycetidae</taxon>
        <taxon>Eurotiales</taxon>
        <taxon>Aspergillaceae</taxon>
        <taxon>Aspergillus</taxon>
        <taxon>Aspergillus subgen. Aspergillus</taxon>
    </lineage>
</organism>
<dbReference type="SUPFAM" id="SSF51735">
    <property type="entry name" value="NAD(P)-binding Rossmann-fold domains"/>
    <property type="match status" value="1"/>
</dbReference>
<dbReference type="STRING" id="573508.A0A1E3BA22"/>
<dbReference type="InterPro" id="IPR006368">
    <property type="entry name" value="GDP_Man_deHydtase"/>
</dbReference>
<dbReference type="OrthoDB" id="331544at2759"/>
<dbReference type="Pfam" id="PF16363">
    <property type="entry name" value="GDP_Man_Dehyd"/>
    <property type="match status" value="1"/>
</dbReference>
<evidence type="ECO:0000256" key="2">
    <source>
        <dbReference type="ARBA" id="ARBA00009263"/>
    </source>
</evidence>
<dbReference type="PANTHER" id="PTHR43715">
    <property type="entry name" value="GDP-MANNOSE 4,6-DEHYDRATASE"/>
    <property type="match status" value="1"/>
</dbReference>
<accession>A0A1E3BA22</accession>
<evidence type="ECO:0000256" key="1">
    <source>
        <dbReference type="ARBA" id="ARBA00001937"/>
    </source>
</evidence>
<gene>
    <name evidence="6" type="ORF">SI65_06575</name>
</gene>
<name>A0A1E3BA22_ASPCR</name>
<proteinExistence type="inferred from homology"/>
<dbReference type="GO" id="GO:0008446">
    <property type="term" value="F:GDP-mannose 4,6-dehydratase activity"/>
    <property type="evidence" value="ECO:0007669"/>
    <property type="project" value="UniProtKB-EC"/>
</dbReference>
<feature type="domain" description="NAD(P)-binding" evidence="5">
    <location>
        <begin position="2"/>
        <end position="248"/>
    </location>
</feature>
<keyword evidence="4" id="KW-0456">Lyase</keyword>
<evidence type="ECO:0000256" key="3">
    <source>
        <dbReference type="ARBA" id="ARBA00011989"/>
    </source>
</evidence>
<dbReference type="EC" id="4.2.1.47" evidence="3"/>
<keyword evidence="7" id="KW-1185">Reference proteome</keyword>
<dbReference type="Gene3D" id="3.40.50.720">
    <property type="entry name" value="NAD(P)-binding Rossmann-like Domain"/>
    <property type="match status" value="2"/>
</dbReference>
<sequence length="269" mass="30550">MDSYFLLSLFREHSFDEVYHFAAQSHVGTSFKLQLYTCDVNALGTLRLIQTILTLGLEKKTKFYNACSSETFGQTVKDYQDESTPLCPVSPYAAAKAFSYWITSSARITHGLFAVNGILFNHESPRRGLGFVTRKITFAVAQIHLGLKSCIMLGNLNARRDWGHALDYMRGVYSMMKQDAPDDYVLATGETRSVRDFVVTAFQIVRVRVDPDLYRPAEVSYLRGSAQKAATSLDWQPEISFKELVKEMVEADIALIHEKPTRFWMESKL</sequence>
<dbReference type="Proteomes" id="UP000094569">
    <property type="component" value="Unassembled WGS sequence"/>
</dbReference>
<comment type="similarity">
    <text evidence="2">Belongs to the NAD(P)-dependent epimerase/dehydratase family. GDP-mannose 4,6-dehydratase subfamily.</text>
</comment>
<dbReference type="EMBL" id="JXNT01000007">
    <property type="protein sequence ID" value="ODM17787.1"/>
    <property type="molecule type" value="Genomic_DNA"/>
</dbReference>
<dbReference type="GO" id="GO:0042351">
    <property type="term" value="P:'de novo' GDP-L-fucose biosynthetic process"/>
    <property type="evidence" value="ECO:0007669"/>
    <property type="project" value="TreeGrafter"/>
</dbReference>
<protein>
    <recommendedName>
        <fullName evidence="3">GDP-mannose 4,6-dehydratase</fullName>
        <ecNumber evidence="3">4.2.1.47</ecNumber>
    </recommendedName>
</protein>
<evidence type="ECO:0000256" key="4">
    <source>
        <dbReference type="ARBA" id="ARBA00023239"/>
    </source>
</evidence>
<dbReference type="CDD" id="cd05260">
    <property type="entry name" value="GDP_MD_SDR_e"/>
    <property type="match status" value="1"/>
</dbReference>
<reference evidence="6 7" key="1">
    <citation type="journal article" date="2016" name="BMC Genomics">
        <title>Comparative genomic and transcriptomic analyses of the Fuzhuan brick tea-fermentation fungus Aspergillus cristatus.</title>
        <authorList>
            <person name="Ge Y."/>
            <person name="Wang Y."/>
            <person name="Liu Y."/>
            <person name="Tan Y."/>
            <person name="Ren X."/>
            <person name="Zhang X."/>
            <person name="Hyde K.D."/>
            <person name="Liu Y."/>
            <person name="Liu Z."/>
        </authorList>
    </citation>
    <scope>NUCLEOTIDE SEQUENCE [LARGE SCALE GENOMIC DNA]</scope>
    <source>
        <strain evidence="6 7">GZAAS20.1005</strain>
    </source>
</reference>
<dbReference type="InterPro" id="IPR036291">
    <property type="entry name" value="NAD(P)-bd_dom_sf"/>
</dbReference>
<comment type="caution">
    <text evidence="6">The sequence shown here is derived from an EMBL/GenBank/DDBJ whole genome shotgun (WGS) entry which is preliminary data.</text>
</comment>
<dbReference type="FunFam" id="3.40.50.720:FF:000924">
    <property type="entry name" value="GDP-mannose 4,6 dehydratase"/>
    <property type="match status" value="1"/>
</dbReference>
<dbReference type="Gene3D" id="3.90.25.10">
    <property type="entry name" value="UDP-galactose 4-epimerase, domain 1"/>
    <property type="match status" value="2"/>
</dbReference>
<evidence type="ECO:0000313" key="7">
    <source>
        <dbReference type="Proteomes" id="UP000094569"/>
    </source>
</evidence>
<dbReference type="PANTHER" id="PTHR43715:SF1">
    <property type="entry name" value="GDP-MANNOSE 4,6 DEHYDRATASE"/>
    <property type="match status" value="1"/>
</dbReference>
<comment type="cofactor">
    <cofactor evidence="1">
        <name>NADP(+)</name>
        <dbReference type="ChEBI" id="CHEBI:58349"/>
    </cofactor>
</comment>
<dbReference type="InterPro" id="IPR016040">
    <property type="entry name" value="NAD(P)-bd_dom"/>
</dbReference>
<evidence type="ECO:0000313" key="6">
    <source>
        <dbReference type="EMBL" id="ODM17787.1"/>
    </source>
</evidence>